<keyword evidence="8" id="KW-0029">Amino-acid transport</keyword>
<dbReference type="STRING" id="1276538.A0A1X7S2K5"/>
<evidence type="ECO:0000256" key="9">
    <source>
        <dbReference type="SAM" id="MobiDB-lite"/>
    </source>
</evidence>
<keyword evidence="6 8" id="KW-0072">Autophagy</keyword>
<dbReference type="GO" id="GO:0006914">
    <property type="term" value="P:autophagy"/>
    <property type="evidence" value="ECO:0007669"/>
    <property type="project" value="UniProtKB-KW"/>
</dbReference>
<reference evidence="10 11" key="1">
    <citation type="submission" date="2016-06" db="EMBL/GenBank/DDBJ databases">
        <authorList>
            <person name="Kjaerup R.B."/>
            <person name="Dalgaard T.S."/>
            <person name="Juul-Madsen H.R."/>
        </authorList>
    </citation>
    <scope>NUCLEOTIDE SEQUENCE [LARGE SCALE GENOMIC DNA]</scope>
</reference>
<dbReference type="AlphaFoldDB" id="A0A1X7S2K5"/>
<dbReference type="InterPro" id="IPR050495">
    <property type="entry name" value="ATG22/LtaA_families"/>
</dbReference>
<protein>
    <recommendedName>
        <fullName evidence="8">Autophagy-related protein</fullName>
    </recommendedName>
</protein>
<feature type="transmembrane region" description="Helical" evidence="8">
    <location>
        <begin position="339"/>
        <end position="358"/>
    </location>
</feature>
<keyword evidence="11" id="KW-1185">Reference proteome</keyword>
<dbReference type="PANTHER" id="PTHR23519">
    <property type="entry name" value="AUTOPHAGY-RELATED PROTEIN 22"/>
    <property type="match status" value="1"/>
</dbReference>
<evidence type="ECO:0000313" key="10">
    <source>
        <dbReference type="EMBL" id="SMQ53903.1"/>
    </source>
</evidence>
<comment type="subcellular location">
    <subcellularLocation>
        <location evidence="1 8">Vacuole membrane</location>
        <topology evidence="1 8">Multi-pass membrane protein</topology>
    </subcellularLocation>
</comment>
<dbReference type="EMBL" id="LT853700">
    <property type="protein sequence ID" value="SMQ53903.1"/>
    <property type="molecule type" value="Genomic_DNA"/>
</dbReference>
<dbReference type="InterPro" id="IPR036259">
    <property type="entry name" value="MFS_trans_sf"/>
</dbReference>
<comment type="function">
    <text evidence="8">Vacuolar effluxer which mediate the efflux of amino acids resulting from autophagic degradation. The release of autophagic amino acids allows the maintenance of protein synthesis and viability during nitrogen starvation.</text>
</comment>
<evidence type="ECO:0000256" key="1">
    <source>
        <dbReference type="ARBA" id="ARBA00004128"/>
    </source>
</evidence>
<dbReference type="SUPFAM" id="SSF103473">
    <property type="entry name" value="MFS general substrate transporter"/>
    <property type="match status" value="1"/>
</dbReference>
<sequence>MASIRRWWTSDTALHTYIYAQTLISLPFSVFGTYTQYQLQAVGYAIGKDSVGGPCVDYCIVPWLGTHMDLNSVLLYMNAFGIGLSGLITLFLAAYSDYWSHKHLLVTIGFVTYGCFTIPVYWLQDTSSYDFNVLSALSIVFTIATNILVAVLNIYVPYCMRENAAAIKASTRSHGHPNVLPSPPSPPSSSNAPIGNASVESSEKRTYGFKMTVIGSFANSIGALIMYIIVIIITETTKNVNAPGLLVATTVGFITVAGASVVYFGLPRLPAKDAEELVGETAGPLIEFLQPFADMANRRSMTLLLISYTIYTDCTYAISSVTGQLFYAEIKPNTLEYTLYALAATVSGVIASIGFLLVRPHVPIRLETWLLIGYAIVLIQPAWGCVGFASVDFGFKARWEFYAQTFLIYLSGVIVNTTFRVMFSEMVPSRNEVRWFSLQYILSSSTVWINYVASAPLQNATHELRFPLVLSLVFVFFACVMEVCRQYVSFFKRDRERWLAYDQRVGYAEERDGGSHSEYASTEDDGDARHLVVLPAKM</sequence>
<keyword evidence="3 8" id="KW-0813">Transport</keyword>
<dbReference type="GO" id="GO:0032974">
    <property type="term" value="P:amino acid transmembrane export from vacuole"/>
    <property type="evidence" value="ECO:0007669"/>
    <property type="project" value="TreeGrafter"/>
</dbReference>
<gene>
    <name evidence="10" type="ORF">ZT3D7_G9057</name>
</gene>
<feature type="transmembrane region" description="Helical" evidence="8">
    <location>
        <begin position="303"/>
        <end position="327"/>
    </location>
</feature>
<evidence type="ECO:0000256" key="8">
    <source>
        <dbReference type="RuleBase" id="RU363073"/>
    </source>
</evidence>
<feature type="transmembrane region" description="Helical" evidence="8">
    <location>
        <begin position="370"/>
        <end position="389"/>
    </location>
</feature>
<name>A0A1X7S2K5_ZYMT9</name>
<organism evidence="10 11">
    <name type="scientific">Zymoseptoria tritici (strain ST99CH_3D7)</name>
    <dbReference type="NCBI Taxonomy" id="1276538"/>
    <lineage>
        <taxon>Eukaryota</taxon>
        <taxon>Fungi</taxon>
        <taxon>Dikarya</taxon>
        <taxon>Ascomycota</taxon>
        <taxon>Pezizomycotina</taxon>
        <taxon>Dothideomycetes</taxon>
        <taxon>Dothideomycetidae</taxon>
        <taxon>Mycosphaerellales</taxon>
        <taxon>Mycosphaerellaceae</taxon>
        <taxon>Zymoseptoria</taxon>
    </lineage>
</organism>
<feature type="transmembrane region" description="Helical" evidence="8">
    <location>
        <begin position="134"/>
        <end position="156"/>
    </location>
</feature>
<evidence type="ECO:0000256" key="5">
    <source>
        <dbReference type="ARBA" id="ARBA00022989"/>
    </source>
</evidence>
<keyword evidence="4 8" id="KW-0812">Transmembrane</keyword>
<feature type="transmembrane region" description="Helical" evidence="8">
    <location>
        <begin position="435"/>
        <end position="454"/>
    </location>
</feature>
<dbReference type="PANTHER" id="PTHR23519:SF2">
    <property type="entry name" value="AUTOPHAGY-RELATED PROTEIN 22"/>
    <property type="match status" value="1"/>
</dbReference>
<accession>A0A1X7S2K5</accession>
<dbReference type="GO" id="GO:0005774">
    <property type="term" value="C:vacuolar membrane"/>
    <property type="evidence" value="ECO:0007669"/>
    <property type="project" value="UniProtKB-SubCell"/>
</dbReference>
<evidence type="ECO:0000256" key="4">
    <source>
        <dbReference type="ARBA" id="ARBA00022692"/>
    </source>
</evidence>
<keyword evidence="7 8" id="KW-0472">Membrane</keyword>
<dbReference type="Pfam" id="PF11700">
    <property type="entry name" value="ATG22"/>
    <property type="match status" value="1"/>
</dbReference>
<keyword evidence="5 8" id="KW-1133">Transmembrane helix</keyword>
<evidence type="ECO:0000256" key="3">
    <source>
        <dbReference type="ARBA" id="ARBA00022448"/>
    </source>
</evidence>
<feature type="transmembrane region" description="Helical" evidence="8">
    <location>
        <begin position="401"/>
        <end position="423"/>
    </location>
</feature>
<evidence type="ECO:0000256" key="2">
    <source>
        <dbReference type="ARBA" id="ARBA00006978"/>
    </source>
</evidence>
<feature type="transmembrane region" description="Helical" evidence="8">
    <location>
        <begin position="466"/>
        <end position="488"/>
    </location>
</feature>
<evidence type="ECO:0000256" key="6">
    <source>
        <dbReference type="ARBA" id="ARBA00023006"/>
    </source>
</evidence>
<evidence type="ECO:0000313" key="11">
    <source>
        <dbReference type="Proteomes" id="UP000215127"/>
    </source>
</evidence>
<evidence type="ECO:0000256" key="7">
    <source>
        <dbReference type="ARBA" id="ARBA00023136"/>
    </source>
</evidence>
<feature type="transmembrane region" description="Helical" evidence="8">
    <location>
        <begin position="245"/>
        <end position="266"/>
    </location>
</feature>
<dbReference type="Proteomes" id="UP000215127">
    <property type="component" value="Chromosome 9"/>
</dbReference>
<feature type="transmembrane region" description="Helical" evidence="8">
    <location>
        <begin position="211"/>
        <end position="233"/>
    </location>
</feature>
<comment type="similarity">
    <text evidence="2 8">Belongs to the ATG22 family.</text>
</comment>
<keyword evidence="8" id="KW-0926">Vacuole</keyword>
<feature type="transmembrane region" description="Helical" evidence="8">
    <location>
        <begin position="73"/>
        <end position="92"/>
    </location>
</feature>
<proteinExistence type="inferred from homology"/>
<dbReference type="InterPro" id="IPR024671">
    <property type="entry name" value="Atg22-like"/>
</dbReference>
<feature type="region of interest" description="Disordered" evidence="9">
    <location>
        <begin position="174"/>
        <end position="197"/>
    </location>
</feature>
<feature type="transmembrane region" description="Helical" evidence="8">
    <location>
        <begin position="104"/>
        <end position="122"/>
    </location>
</feature>